<dbReference type="GO" id="GO:0004422">
    <property type="term" value="F:hypoxanthine phosphoribosyltransferase activity"/>
    <property type="evidence" value="ECO:0007669"/>
    <property type="project" value="InterPro"/>
</dbReference>
<dbReference type="GO" id="GO:0046100">
    <property type="term" value="P:hypoxanthine metabolic process"/>
    <property type="evidence" value="ECO:0007669"/>
    <property type="project" value="TreeGrafter"/>
</dbReference>
<dbReference type="FunFam" id="3.40.50.2020:FF:000006">
    <property type="entry name" value="Hypoxanthine phosphoribosyltransferase"/>
    <property type="match status" value="1"/>
</dbReference>
<dbReference type="PANTHER" id="PTHR43340:SF1">
    <property type="entry name" value="HYPOXANTHINE PHOSPHORIBOSYLTRANSFERASE"/>
    <property type="match status" value="1"/>
</dbReference>
<accession>A0A1N6UNC7</accession>
<proteinExistence type="inferred from homology"/>
<dbReference type="GO" id="GO:0005829">
    <property type="term" value="C:cytosol"/>
    <property type="evidence" value="ECO:0007669"/>
    <property type="project" value="TreeGrafter"/>
</dbReference>
<sequence length="168" mass="18819">MDVLISEEKIEQRVRELAREINRDYQDKNVLLVGLLKGSFVFLADLVRHLSISAEVDFMAATSYVGTQSTGNLIILKNLNESVHDRHVLIVEDIIDTGLTLSEIRNRLLLETPASLEICTLLDKPAQRKAQVPVKYVGFSVGDQFVVGYGIDCNEQYRTLPYVGVIPS</sequence>
<keyword evidence="7 15" id="KW-0328">Glycosyltransferase</keyword>
<dbReference type="CDD" id="cd06223">
    <property type="entry name" value="PRTases_typeI"/>
    <property type="match status" value="1"/>
</dbReference>
<dbReference type="NCBIfam" id="TIGR01203">
    <property type="entry name" value="HGPRTase"/>
    <property type="match status" value="1"/>
</dbReference>
<dbReference type="STRING" id="159291.SAMN05920897_112118"/>
<evidence type="ECO:0000256" key="9">
    <source>
        <dbReference type="ARBA" id="ARBA00022723"/>
    </source>
</evidence>
<organism evidence="17 18">
    <name type="scientific">Alkalispirochaeta americana</name>
    <dbReference type="NCBI Taxonomy" id="159291"/>
    <lineage>
        <taxon>Bacteria</taxon>
        <taxon>Pseudomonadati</taxon>
        <taxon>Spirochaetota</taxon>
        <taxon>Spirochaetia</taxon>
        <taxon>Spirochaetales</taxon>
        <taxon>Spirochaetaceae</taxon>
        <taxon>Alkalispirochaeta</taxon>
    </lineage>
</organism>
<name>A0A1N6UNC7_9SPIO</name>
<evidence type="ECO:0000313" key="17">
    <source>
        <dbReference type="EMBL" id="SIQ66796.1"/>
    </source>
</evidence>
<dbReference type="Gene3D" id="3.40.50.2020">
    <property type="match status" value="1"/>
</dbReference>
<reference evidence="17 18" key="1">
    <citation type="submission" date="2017-01" db="EMBL/GenBank/DDBJ databases">
        <authorList>
            <person name="Mah S.A."/>
            <person name="Swanson W.J."/>
            <person name="Moy G.W."/>
            <person name="Vacquier V.D."/>
        </authorList>
    </citation>
    <scope>NUCLEOTIDE SEQUENCE [LARGE SCALE GENOMIC DNA]</scope>
    <source>
        <strain evidence="17 18">ASpG1</strain>
    </source>
</reference>
<evidence type="ECO:0000313" key="18">
    <source>
        <dbReference type="Proteomes" id="UP000186400"/>
    </source>
</evidence>
<dbReference type="SUPFAM" id="SSF53271">
    <property type="entry name" value="PRTase-like"/>
    <property type="match status" value="1"/>
</dbReference>
<evidence type="ECO:0000256" key="1">
    <source>
        <dbReference type="ARBA" id="ARBA00001946"/>
    </source>
</evidence>
<keyword evidence="18" id="KW-1185">Reference proteome</keyword>
<keyword evidence="10 15" id="KW-0660">Purine salvage</keyword>
<evidence type="ECO:0000256" key="11">
    <source>
        <dbReference type="ARBA" id="ARBA00022741"/>
    </source>
</evidence>
<dbReference type="InterPro" id="IPR000836">
    <property type="entry name" value="PRTase_dom"/>
</dbReference>
<evidence type="ECO:0000256" key="14">
    <source>
        <dbReference type="ARBA" id="ARBA00049402"/>
    </source>
</evidence>
<gene>
    <name evidence="17" type="ORF">SAMN05920897_112118</name>
</gene>
<dbReference type="GO" id="GO:0000287">
    <property type="term" value="F:magnesium ion binding"/>
    <property type="evidence" value="ECO:0007669"/>
    <property type="project" value="TreeGrafter"/>
</dbReference>
<evidence type="ECO:0000256" key="12">
    <source>
        <dbReference type="ARBA" id="ARBA00022842"/>
    </source>
</evidence>
<dbReference type="InterPro" id="IPR050408">
    <property type="entry name" value="HGPRT"/>
</dbReference>
<evidence type="ECO:0000256" key="6">
    <source>
        <dbReference type="ARBA" id="ARBA00022490"/>
    </source>
</evidence>
<dbReference type="RefSeq" id="WP_076489203.1">
    <property type="nucleotide sequence ID" value="NZ_FTMS01000012.1"/>
</dbReference>
<comment type="subcellular location">
    <subcellularLocation>
        <location evidence="2 15">Cytoplasm</location>
    </subcellularLocation>
</comment>
<dbReference type="GO" id="GO:0006166">
    <property type="term" value="P:purine ribonucleoside salvage"/>
    <property type="evidence" value="ECO:0007669"/>
    <property type="project" value="UniProtKB-KW"/>
</dbReference>
<dbReference type="Proteomes" id="UP000186400">
    <property type="component" value="Unassembled WGS sequence"/>
</dbReference>
<dbReference type="GO" id="GO:0032264">
    <property type="term" value="P:IMP salvage"/>
    <property type="evidence" value="ECO:0007669"/>
    <property type="project" value="UniProtKB-UniPathway"/>
</dbReference>
<evidence type="ECO:0000256" key="15">
    <source>
        <dbReference type="RuleBase" id="RU364099"/>
    </source>
</evidence>
<dbReference type="PANTHER" id="PTHR43340">
    <property type="entry name" value="HYPOXANTHINE-GUANINE PHOSPHORIBOSYLTRANSFERASE"/>
    <property type="match status" value="1"/>
</dbReference>
<comment type="catalytic activity">
    <reaction evidence="14">
        <text>IMP + diphosphate = hypoxanthine + 5-phospho-alpha-D-ribose 1-diphosphate</text>
        <dbReference type="Rhea" id="RHEA:17973"/>
        <dbReference type="ChEBI" id="CHEBI:17368"/>
        <dbReference type="ChEBI" id="CHEBI:33019"/>
        <dbReference type="ChEBI" id="CHEBI:58017"/>
        <dbReference type="ChEBI" id="CHEBI:58053"/>
        <dbReference type="EC" id="2.4.2.8"/>
    </reaction>
    <physiologicalReaction direction="right-to-left" evidence="14">
        <dbReference type="Rhea" id="RHEA:17975"/>
    </physiologicalReaction>
</comment>
<dbReference type="GO" id="GO:0052657">
    <property type="term" value="F:guanine phosphoribosyltransferase activity"/>
    <property type="evidence" value="ECO:0007669"/>
    <property type="project" value="UniProtKB-ARBA"/>
</dbReference>
<evidence type="ECO:0000256" key="7">
    <source>
        <dbReference type="ARBA" id="ARBA00022676"/>
    </source>
</evidence>
<feature type="domain" description="Phosphoribosyltransferase" evidence="16">
    <location>
        <begin position="8"/>
        <end position="152"/>
    </location>
</feature>
<dbReference type="GO" id="GO:0032263">
    <property type="term" value="P:GMP salvage"/>
    <property type="evidence" value="ECO:0007669"/>
    <property type="project" value="TreeGrafter"/>
</dbReference>
<evidence type="ECO:0000256" key="13">
    <source>
        <dbReference type="ARBA" id="ARBA00048811"/>
    </source>
</evidence>
<evidence type="ECO:0000256" key="3">
    <source>
        <dbReference type="ARBA" id="ARBA00004669"/>
    </source>
</evidence>
<dbReference type="UniPathway" id="UPA00591">
    <property type="reaction ID" value="UER00648"/>
</dbReference>
<dbReference type="GO" id="GO:0006178">
    <property type="term" value="P:guanine salvage"/>
    <property type="evidence" value="ECO:0007669"/>
    <property type="project" value="TreeGrafter"/>
</dbReference>
<dbReference type="OrthoDB" id="9802824at2"/>
<evidence type="ECO:0000256" key="2">
    <source>
        <dbReference type="ARBA" id="ARBA00004496"/>
    </source>
</evidence>
<keyword evidence="12 15" id="KW-0460">Magnesium</keyword>
<dbReference type="InterPro" id="IPR005904">
    <property type="entry name" value="Hxn_phspho_trans"/>
</dbReference>
<keyword evidence="8 15" id="KW-0808">Transferase</keyword>
<dbReference type="InterPro" id="IPR029057">
    <property type="entry name" value="PRTase-like"/>
</dbReference>
<comment type="pathway">
    <text evidence="3 15">Purine metabolism; IMP biosynthesis via salvage pathway; IMP from hypoxanthine: step 1/1.</text>
</comment>
<comment type="cofactor">
    <cofactor evidence="1 15">
        <name>Mg(2+)</name>
        <dbReference type="ChEBI" id="CHEBI:18420"/>
    </cofactor>
</comment>
<comment type="catalytic activity">
    <reaction evidence="13">
        <text>GMP + diphosphate = guanine + 5-phospho-alpha-D-ribose 1-diphosphate</text>
        <dbReference type="Rhea" id="RHEA:25424"/>
        <dbReference type="ChEBI" id="CHEBI:16235"/>
        <dbReference type="ChEBI" id="CHEBI:33019"/>
        <dbReference type="ChEBI" id="CHEBI:58017"/>
        <dbReference type="ChEBI" id="CHEBI:58115"/>
        <dbReference type="EC" id="2.4.2.8"/>
    </reaction>
    <physiologicalReaction direction="right-to-left" evidence="13">
        <dbReference type="Rhea" id="RHEA:25426"/>
    </physiologicalReaction>
</comment>
<dbReference type="EC" id="2.4.2.8" evidence="5 15"/>
<evidence type="ECO:0000256" key="5">
    <source>
        <dbReference type="ARBA" id="ARBA00011895"/>
    </source>
</evidence>
<evidence type="ECO:0000259" key="16">
    <source>
        <dbReference type="Pfam" id="PF00156"/>
    </source>
</evidence>
<dbReference type="GO" id="GO:0000166">
    <property type="term" value="F:nucleotide binding"/>
    <property type="evidence" value="ECO:0007669"/>
    <property type="project" value="UniProtKB-KW"/>
</dbReference>
<evidence type="ECO:0000256" key="4">
    <source>
        <dbReference type="ARBA" id="ARBA00008391"/>
    </source>
</evidence>
<comment type="similarity">
    <text evidence="4 15">Belongs to the purine/pyrimidine phosphoribosyltransferase family.</text>
</comment>
<keyword evidence="6 15" id="KW-0963">Cytoplasm</keyword>
<keyword evidence="11 15" id="KW-0547">Nucleotide-binding</keyword>
<evidence type="ECO:0000256" key="8">
    <source>
        <dbReference type="ARBA" id="ARBA00022679"/>
    </source>
</evidence>
<keyword evidence="9 15" id="KW-0479">Metal-binding</keyword>
<dbReference type="EMBL" id="FTMS01000012">
    <property type="protein sequence ID" value="SIQ66796.1"/>
    <property type="molecule type" value="Genomic_DNA"/>
</dbReference>
<dbReference type="Pfam" id="PF00156">
    <property type="entry name" value="Pribosyltran"/>
    <property type="match status" value="1"/>
</dbReference>
<evidence type="ECO:0000256" key="10">
    <source>
        <dbReference type="ARBA" id="ARBA00022726"/>
    </source>
</evidence>
<dbReference type="AlphaFoldDB" id="A0A1N6UNC7"/>
<protein>
    <recommendedName>
        <fullName evidence="5 15">Hypoxanthine phosphoribosyltransferase</fullName>
        <ecNumber evidence="5 15">2.4.2.8</ecNumber>
    </recommendedName>
</protein>